<protein>
    <submittedName>
        <fullName evidence="2">Uncharacterized protein</fullName>
    </submittedName>
</protein>
<proteinExistence type="predicted"/>
<gene>
    <name evidence="2" type="ORF">FPANT_8182</name>
</gene>
<feature type="compositionally biased region" description="Basic and acidic residues" evidence="1">
    <location>
        <begin position="55"/>
        <end position="79"/>
    </location>
</feature>
<evidence type="ECO:0000256" key="1">
    <source>
        <dbReference type="SAM" id="MobiDB-lite"/>
    </source>
</evidence>
<accession>A0A8H5L312</accession>
<sequence length="216" mass="23978">MIAFLKSRAEARDKERRALVAGLTTLLCQKWQLKADELEANTAEPSSIEERFEAALRKNKETKPKETGADADAKEERRPPSPACSHIVLPLFIPHLHIFNIFRIPNLTSQTNTQGIKATSTCKPPISSARSIPLVLDISGRAQVMLRLLTDRRSQSTYISISAVPRLAANTQFAQRTFKPTGSLQNFNLCQPNDLLRSGAMCLWQNASPPCLRAQA</sequence>
<evidence type="ECO:0000313" key="3">
    <source>
        <dbReference type="Proteomes" id="UP000544095"/>
    </source>
</evidence>
<evidence type="ECO:0000313" key="2">
    <source>
        <dbReference type="EMBL" id="KAF5583361.1"/>
    </source>
</evidence>
<keyword evidence="3" id="KW-1185">Reference proteome</keyword>
<dbReference type="EMBL" id="JAAOAR010000407">
    <property type="protein sequence ID" value="KAF5583361.1"/>
    <property type="molecule type" value="Genomic_DNA"/>
</dbReference>
<comment type="caution">
    <text evidence="2">The sequence shown here is derived from an EMBL/GenBank/DDBJ whole genome shotgun (WGS) entry which is preliminary data.</text>
</comment>
<feature type="region of interest" description="Disordered" evidence="1">
    <location>
        <begin position="55"/>
        <end position="81"/>
    </location>
</feature>
<dbReference type="Proteomes" id="UP000544095">
    <property type="component" value="Unassembled WGS sequence"/>
</dbReference>
<name>A0A8H5L312_9HYPO</name>
<organism evidence="2 3">
    <name type="scientific">Fusarium pseudoanthophilum</name>
    <dbReference type="NCBI Taxonomy" id="48495"/>
    <lineage>
        <taxon>Eukaryota</taxon>
        <taxon>Fungi</taxon>
        <taxon>Dikarya</taxon>
        <taxon>Ascomycota</taxon>
        <taxon>Pezizomycotina</taxon>
        <taxon>Sordariomycetes</taxon>
        <taxon>Hypocreomycetidae</taxon>
        <taxon>Hypocreales</taxon>
        <taxon>Nectriaceae</taxon>
        <taxon>Fusarium</taxon>
        <taxon>Fusarium fujikuroi species complex</taxon>
    </lineage>
</organism>
<dbReference type="AlphaFoldDB" id="A0A8H5L312"/>
<reference evidence="2 3" key="1">
    <citation type="submission" date="2020-05" db="EMBL/GenBank/DDBJ databases">
        <title>Identification and distribution of gene clusters putatively required for synthesis of sphingolipid metabolism inhibitors in phylogenetically diverse species of the filamentous fungus Fusarium.</title>
        <authorList>
            <person name="Kim H.-S."/>
            <person name="Busman M."/>
            <person name="Brown D.W."/>
            <person name="Divon H."/>
            <person name="Uhlig S."/>
            <person name="Proctor R.H."/>
        </authorList>
    </citation>
    <scope>NUCLEOTIDE SEQUENCE [LARGE SCALE GENOMIC DNA]</scope>
    <source>
        <strain evidence="2 3">NRRL 25211</strain>
    </source>
</reference>